<protein>
    <recommendedName>
        <fullName evidence="3">DUF7869 domain-containing protein</fullName>
    </recommendedName>
</protein>
<evidence type="ECO:0000256" key="2">
    <source>
        <dbReference type="SAM" id="MobiDB-lite"/>
    </source>
</evidence>
<dbReference type="OrthoDB" id="6351383at2759"/>
<dbReference type="InterPro" id="IPR057191">
    <property type="entry name" value="DUF7869"/>
</dbReference>
<evidence type="ECO:0000313" key="5">
    <source>
        <dbReference type="Proteomes" id="UP001154078"/>
    </source>
</evidence>
<keyword evidence="5" id="KW-1185">Reference proteome</keyword>
<dbReference type="Proteomes" id="UP001154078">
    <property type="component" value="Chromosome 6"/>
</dbReference>
<feature type="compositionally biased region" description="Basic and acidic residues" evidence="2">
    <location>
        <begin position="1"/>
        <end position="26"/>
    </location>
</feature>
<feature type="region of interest" description="Disordered" evidence="2">
    <location>
        <begin position="1"/>
        <end position="84"/>
    </location>
</feature>
<evidence type="ECO:0000313" key="4">
    <source>
        <dbReference type="EMBL" id="CAH0558686.1"/>
    </source>
</evidence>
<sequence>MADREEVSFKRKVFESDSSASERDPYFDSDDSEGDKDYAPTDSDSDFLSENELSTSQDDSQDDTVSRGVLQTPDKATPSRWRKSNIECRKKQKAKTKRNLGYSYESSRGKNVIDRKIGSPCKCKRKCRELLHGREGHIFNTFWDLGTYKEQNMYIFGSIKAIPKKRSYKKKTKRQESSRKVTYQYFVKVDGVDIQLCKQEYLSVHGLQKSSKRVRLICSQIAEGRTVPKSDERGKHHNRANRIPLEQVQSVHDHIKAFPKYVSHYSRKKNPNRIYLNHDISISGLYKDFYLDWCKERNIMPVREDRYRRIFCNEYNIGFKLPKSDTCHTCDSLNILIRNEENNKNEEEVKKLKTQLELHHRKADAMQNNLKEEVKSAKANNNKLVIAFDLQQTLPTPSLTVGPAFYLRKAWTYNLGVHDCVTGKGSMFMWTESTAKRGSEEIASIILKYIFSRTATGQNELVIFTDNCGGQNKNWLIMSLWLQLVREGKFKSVEHRFLVSGHTYLPCDRDFALIEKHKRFLRQVYCPDDWYTAVLKCKRTNPFEVTIMQQEDFFTFKNITVVRKNITDEKEPLNFNRVRCFRFESNNPNAMFVKHELNGLFKKVNVGKRGNKLSAVNNILNTLNRKYDAPLKLNCKKVADLRKLMQFIPPINQSFYLNIFEISGEQSNNIETEEPEDDVECVDGDEILEFEEDD</sequence>
<dbReference type="PANTHER" id="PTHR10773:SF19">
    <property type="match status" value="1"/>
</dbReference>
<dbReference type="EMBL" id="OV121137">
    <property type="protein sequence ID" value="CAH0558686.1"/>
    <property type="molecule type" value="Genomic_DNA"/>
</dbReference>
<feature type="coiled-coil region" evidence="1">
    <location>
        <begin position="330"/>
        <end position="387"/>
    </location>
</feature>
<gene>
    <name evidence="4" type="ORF">MELIAE_LOCUS8959</name>
</gene>
<dbReference type="PANTHER" id="PTHR10773">
    <property type="entry name" value="DNA-DIRECTED RNA POLYMERASES I, II, AND III SUBUNIT RPABC2"/>
    <property type="match status" value="1"/>
</dbReference>
<accession>A0A9P0B843</accession>
<evidence type="ECO:0000259" key="3">
    <source>
        <dbReference type="Pfam" id="PF25273"/>
    </source>
</evidence>
<feature type="domain" description="DUF7869" evidence="3">
    <location>
        <begin position="424"/>
        <end position="588"/>
    </location>
</feature>
<keyword evidence="1" id="KW-0175">Coiled coil</keyword>
<dbReference type="AlphaFoldDB" id="A0A9P0B843"/>
<proteinExistence type="predicted"/>
<name>A0A9P0B843_BRAAE</name>
<dbReference type="Pfam" id="PF25273">
    <property type="entry name" value="DUF7869"/>
    <property type="match status" value="1"/>
</dbReference>
<organism evidence="4 5">
    <name type="scientific">Brassicogethes aeneus</name>
    <name type="common">Rape pollen beetle</name>
    <name type="synonym">Meligethes aeneus</name>
    <dbReference type="NCBI Taxonomy" id="1431903"/>
    <lineage>
        <taxon>Eukaryota</taxon>
        <taxon>Metazoa</taxon>
        <taxon>Ecdysozoa</taxon>
        <taxon>Arthropoda</taxon>
        <taxon>Hexapoda</taxon>
        <taxon>Insecta</taxon>
        <taxon>Pterygota</taxon>
        <taxon>Neoptera</taxon>
        <taxon>Endopterygota</taxon>
        <taxon>Coleoptera</taxon>
        <taxon>Polyphaga</taxon>
        <taxon>Cucujiformia</taxon>
        <taxon>Nitidulidae</taxon>
        <taxon>Meligethinae</taxon>
        <taxon>Brassicogethes</taxon>
    </lineage>
</organism>
<evidence type="ECO:0000256" key="1">
    <source>
        <dbReference type="SAM" id="Coils"/>
    </source>
</evidence>
<reference evidence="4" key="1">
    <citation type="submission" date="2021-12" db="EMBL/GenBank/DDBJ databases">
        <authorList>
            <person name="King R."/>
        </authorList>
    </citation>
    <scope>NUCLEOTIDE SEQUENCE</scope>
</reference>